<evidence type="ECO:0000313" key="2">
    <source>
        <dbReference type="Proteomes" id="UP000198584"/>
    </source>
</evidence>
<protein>
    <recommendedName>
        <fullName evidence="3">DUF2515 domain-containing protein</fullName>
    </recommendedName>
</protein>
<dbReference type="RefSeq" id="WP_245728919.1">
    <property type="nucleotide sequence ID" value="NZ_FNQR01000006.1"/>
</dbReference>
<sequence length="313" mass="37151">MSSIFHGEIIQQVKYKSIVHNSDNITRTLAYQNYYLKNPEIRWALLASMVSRNAGWNMTDLVIPPIKNLLNDKQRQQLFSTYERANWLIFSDAYPQLLIYQLSKEQGKPLFECLKAFHVSRFMIQEWLRFWETADGDRLIKALIINEQNVIENPVIQQPYFRRQIFHHWPYLLESFLRLNVVIFPMKSGALYGLPVYRFTHIDQRIAIGNTLNGLLFNPRLLPQFLDFIRTVEPVGSREEYEQFFTLPTMTAPPLKQVYPIVQHQDNIREDWHRLRGLKQKWWEAGIPSPNGAPKRYYIKKKVLLKVSKFLPL</sequence>
<name>A0A1H4CQT1_9BACI</name>
<organism evidence="1 2">
    <name type="scientific">Thalassobacillus cyri</name>
    <dbReference type="NCBI Taxonomy" id="571932"/>
    <lineage>
        <taxon>Bacteria</taxon>
        <taxon>Bacillati</taxon>
        <taxon>Bacillota</taxon>
        <taxon>Bacilli</taxon>
        <taxon>Bacillales</taxon>
        <taxon>Bacillaceae</taxon>
        <taxon>Thalassobacillus</taxon>
    </lineage>
</organism>
<dbReference type="STRING" id="571932.SAMN05421743_106151"/>
<dbReference type="Proteomes" id="UP000198584">
    <property type="component" value="Unassembled WGS sequence"/>
</dbReference>
<dbReference type="AlphaFoldDB" id="A0A1H4CQT1"/>
<keyword evidence="2" id="KW-1185">Reference proteome</keyword>
<evidence type="ECO:0000313" key="1">
    <source>
        <dbReference type="EMBL" id="SEA62756.1"/>
    </source>
</evidence>
<gene>
    <name evidence="1" type="ORF">SAMN05421743_106151</name>
</gene>
<accession>A0A1H4CQT1</accession>
<dbReference type="EMBL" id="FNQR01000006">
    <property type="protein sequence ID" value="SEA62756.1"/>
    <property type="molecule type" value="Genomic_DNA"/>
</dbReference>
<dbReference type="Pfam" id="PF10720">
    <property type="entry name" value="DUF2515"/>
    <property type="match status" value="1"/>
</dbReference>
<proteinExistence type="predicted"/>
<reference evidence="1 2" key="1">
    <citation type="submission" date="2016-10" db="EMBL/GenBank/DDBJ databases">
        <authorList>
            <person name="de Groot N.N."/>
        </authorList>
    </citation>
    <scope>NUCLEOTIDE SEQUENCE [LARGE SCALE GENOMIC DNA]</scope>
    <source>
        <strain evidence="1 2">CCM7597</strain>
    </source>
</reference>
<dbReference type="InterPro" id="IPR019658">
    <property type="entry name" value="DUF2515"/>
</dbReference>
<evidence type="ECO:0008006" key="3">
    <source>
        <dbReference type="Google" id="ProtNLM"/>
    </source>
</evidence>